<name>A0A089HRM9_PAEDU</name>
<organism evidence="4 5">
    <name type="scientific">Paenibacillus durus</name>
    <name type="common">Paenibacillus azotofixans</name>
    <dbReference type="NCBI Taxonomy" id="44251"/>
    <lineage>
        <taxon>Bacteria</taxon>
        <taxon>Bacillati</taxon>
        <taxon>Bacillota</taxon>
        <taxon>Bacilli</taxon>
        <taxon>Bacillales</taxon>
        <taxon>Paenibacillaceae</taxon>
        <taxon>Paenibacillus</taxon>
    </lineage>
</organism>
<accession>A0A089HRM9</accession>
<dbReference type="EMBL" id="CP009288">
    <property type="protein sequence ID" value="AIQ13003.1"/>
    <property type="molecule type" value="Genomic_DNA"/>
</dbReference>
<evidence type="ECO:0000313" key="5">
    <source>
        <dbReference type="Proteomes" id="UP000029409"/>
    </source>
</evidence>
<dbReference type="GO" id="GO:0016491">
    <property type="term" value="F:oxidoreductase activity"/>
    <property type="evidence" value="ECO:0007669"/>
    <property type="project" value="InterPro"/>
</dbReference>
<dbReference type="PANTHER" id="PTHR43278">
    <property type="entry name" value="NAD(P)H-DEPENDENT FMN-CONTAINING OXIDOREDUCTASE YWQN-RELATED"/>
    <property type="match status" value="1"/>
</dbReference>
<evidence type="ECO:0000259" key="3">
    <source>
        <dbReference type="Pfam" id="PF03358"/>
    </source>
</evidence>
<dbReference type="eggNOG" id="COG0655">
    <property type="taxonomic scope" value="Bacteria"/>
</dbReference>
<sequence length="454" mass="52895">MKIVVLNGSPKGDDSVTLHYIKYIEKKFPQHVFTYLNVAHSIKKLENDLAFFGNVMESVKSSDGVIWAFPLYVCLVHSNYKRFIELIWERGAQDVFRDKYTASVATSIHFFDHTALSYIHSICDDLGMRYIDFFSAHMNDLTKETERSSLIFFAENFFESINKKIKTLRTYMPIEYNIGEYIPTEIKATVENKGQKIVIVTDSVDQTKNIGRMVERFRKLTQAELINISAIDIKGGCTGCIKCGFDNQCMYGKSDDIQMIYEKIRGFDIIVFAGAIKDRYLSARWKMFIDRSFFRTHQPLYTGKQIGYLISGHLSQNHNLREILQTTTEMDGANLVGILTDEYENEINEMMEDFAQNLVQFSVRHYIRPHTFLGIGGMKIFRDDIWGPLRFVFQGDHRYYKKHRFYDFPQKKYGMRMVNAILMTLTKIPPVKKTIRQNIKSSMTIPHKNVLKNK</sequence>
<dbReference type="Proteomes" id="UP000029409">
    <property type="component" value="Chromosome"/>
</dbReference>
<dbReference type="RefSeq" id="WP_042206815.1">
    <property type="nucleotide sequence ID" value="NZ_CP009288.1"/>
</dbReference>
<protein>
    <recommendedName>
        <fullName evidence="3">NADPH-dependent FMN reductase-like domain-containing protein</fullName>
    </recommendedName>
</protein>
<dbReference type="Pfam" id="PF03358">
    <property type="entry name" value="FMN_red"/>
    <property type="match status" value="2"/>
</dbReference>
<gene>
    <name evidence="4" type="ORF">PDUR_14590</name>
</gene>
<dbReference type="PANTHER" id="PTHR43278:SF2">
    <property type="entry name" value="IRON-SULFUR FLAVOPROTEIN"/>
    <property type="match status" value="1"/>
</dbReference>
<evidence type="ECO:0000256" key="2">
    <source>
        <dbReference type="ARBA" id="ARBA00022643"/>
    </source>
</evidence>
<evidence type="ECO:0000313" key="4">
    <source>
        <dbReference type="EMBL" id="AIQ13003.1"/>
    </source>
</evidence>
<reference evidence="4 5" key="1">
    <citation type="submission" date="2014-08" db="EMBL/GenBank/DDBJ databases">
        <title>Comparative genomics of the Paenibacillus odorifer group.</title>
        <authorList>
            <person name="den Bakker H.C."/>
            <person name="Tsai Y.-C."/>
            <person name="Martin N."/>
            <person name="Korlach J."/>
            <person name="Wiedmann M."/>
        </authorList>
    </citation>
    <scope>NUCLEOTIDE SEQUENCE [LARGE SCALE GENOMIC DNA]</scope>
    <source>
        <strain evidence="4 5">DSM 1735</strain>
    </source>
</reference>
<keyword evidence="1" id="KW-0285">Flavoprotein</keyword>
<keyword evidence="2" id="KW-0288">FMN</keyword>
<dbReference type="AlphaFoldDB" id="A0A089HRM9"/>
<keyword evidence="5" id="KW-1185">Reference proteome</keyword>
<evidence type="ECO:0000256" key="1">
    <source>
        <dbReference type="ARBA" id="ARBA00022630"/>
    </source>
</evidence>
<dbReference type="eggNOG" id="COG2249">
    <property type="taxonomic scope" value="Bacteria"/>
</dbReference>
<dbReference type="InterPro" id="IPR005025">
    <property type="entry name" value="FMN_Rdtase-like_dom"/>
</dbReference>
<feature type="domain" description="NADPH-dependent FMN reductase-like" evidence="3">
    <location>
        <begin position="196"/>
        <end position="324"/>
    </location>
</feature>
<dbReference type="InterPro" id="IPR029039">
    <property type="entry name" value="Flavoprotein-like_sf"/>
</dbReference>
<dbReference type="Gene3D" id="3.40.50.360">
    <property type="match status" value="2"/>
</dbReference>
<dbReference type="InterPro" id="IPR051796">
    <property type="entry name" value="ISF_SsuE-like"/>
</dbReference>
<dbReference type="STRING" id="44251.PDUR_14590"/>
<proteinExistence type="predicted"/>
<dbReference type="KEGG" id="pdu:PDUR_14590"/>
<feature type="domain" description="NADPH-dependent FMN reductase-like" evidence="3">
    <location>
        <begin position="1"/>
        <end position="108"/>
    </location>
</feature>
<dbReference type="SUPFAM" id="SSF52218">
    <property type="entry name" value="Flavoproteins"/>
    <property type="match status" value="2"/>
</dbReference>
<dbReference type="OrthoDB" id="5410524at2"/>